<comment type="subcellular location">
    <subcellularLocation>
        <location evidence="1">Secreted</location>
    </subcellularLocation>
</comment>
<keyword evidence="3" id="KW-0964">Secreted</keyword>
<dbReference type="SMR" id="A0A0K8TTU3"/>
<dbReference type="GO" id="GO:0090729">
    <property type="term" value="F:toxin activity"/>
    <property type="evidence" value="ECO:0007669"/>
    <property type="project" value="UniProtKB-KW"/>
</dbReference>
<name>A0A0K8TTU3_CONLV</name>
<evidence type="ECO:0000256" key="4">
    <source>
        <dbReference type="ARBA" id="ARBA00022656"/>
    </source>
</evidence>
<evidence type="ECO:0000256" key="2">
    <source>
        <dbReference type="ARBA" id="ARBA00006077"/>
    </source>
</evidence>
<sequence length="80" mass="8778">MGMRMMFTVFLLVVLATTVVSIPSDRASDGRNAAVNERQTWLVPSTITTCCGYDPGTMCPTCMCDNTCKPKPKKSGRRND</sequence>
<evidence type="ECO:0000256" key="3">
    <source>
        <dbReference type="ARBA" id="ARBA00022525"/>
    </source>
</evidence>
<dbReference type="GO" id="GO:0005576">
    <property type="term" value="C:extracellular region"/>
    <property type="evidence" value="ECO:0007669"/>
    <property type="project" value="UniProtKB-SubCell"/>
</dbReference>
<feature type="chain" id="PRO_5005520243" evidence="5">
    <location>
        <begin position="22"/>
        <end position="80"/>
    </location>
</feature>
<reference evidence="6" key="1">
    <citation type="submission" date="2015-04" db="EMBL/GenBank/DDBJ databases">
        <authorList>
            <person name="Syromyatnikov M.Y."/>
            <person name="Popov V.N."/>
        </authorList>
    </citation>
    <scope>NUCLEOTIDE SEQUENCE</scope>
    <source>
        <tissue evidence="6">Venom duct</tissue>
    </source>
</reference>
<dbReference type="InterPro" id="IPR009958">
    <property type="entry name" value="Conotoxin_a-typ"/>
</dbReference>
<dbReference type="AlphaFoldDB" id="A0A0K8TTU3"/>
<keyword evidence="4" id="KW-0800">Toxin</keyword>
<feature type="signal peptide" evidence="5">
    <location>
        <begin position="1"/>
        <end position="21"/>
    </location>
</feature>
<evidence type="ECO:0000256" key="1">
    <source>
        <dbReference type="ARBA" id="ARBA00004613"/>
    </source>
</evidence>
<proteinExistence type="inferred from homology"/>
<organism evidence="6">
    <name type="scientific">Conus lenavati</name>
    <name type="common">Cone snail</name>
    <dbReference type="NCBI Taxonomy" id="1519839"/>
    <lineage>
        <taxon>Eukaryota</taxon>
        <taxon>Metazoa</taxon>
        <taxon>Spiralia</taxon>
        <taxon>Lophotrochozoa</taxon>
        <taxon>Mollusca</taxon>
        <taxon>Gastropoda</taxon>
        <taxon>Caenogastropoda</taxon>
        <taxon>Neogastropoda</taxon>
        <taxon>Conoidea</taxon>
        <taxon>Conidae</taxon>
        <taxon>Conus</taxon>
        <taxon>Splinoconus</taxon>
    </lineage>
</organism>
<comment type="similarity">
    <text evidence="2">Belongs to the conotoxin A superfamily.</text>
</comment>
<dbReference type="EMBL" id="GCVH01000001">
    <property type="protein sequence ID" value="JAI17892.1"/>
    <property type="molecule type" value="Transcribed_RNA"/>
</dbReference>
<dbReference type="Pfam" id="PF07365">
    <property type="entry name" value="Toxin_8"/>
    <property type="match status" value="1"/>
</dbReference>
<accession>A0A0K8TTU3</accession>
<protein>
    <submittedName>
        <fullName evidence="6">Conopeptide</fullName>
    </submittedName>
</protein>
<dbReference type="GO" id="GO:0030550">
    <property type="term" value="F:acetylcholine receptor inhibitor activity"/>
    <property type="evidence" value="ECO:0007669"/>
    <property type="project" value="InterPro"/>
</dbReference>
<evidence type="ECO:0000313" key="6">
    <source>
        <dbReference type="EMBL" id="JAI17892.1"/>
    </source>
</evidence>
<evidence type="ECO:0000256" key="5">
    <source>
        <dbReference type="SAM" id="SignalP"/>
    </source>
</evidence>
<keyword evidence="5" id="KW-0732">Signal</keyword>